<evidence type="ECO:0000256" key="6">
    <source>
        <dbReference type="ARBA" id="ARBA00022748"/>
    </source>
</evidence>
<sequence>MIAELGHLSIAIALAFSALLAGYALIGAQRGHGGMMSLSRPLAIGQFIFTAIAFALLVTAFVQNDFSIAYVAANSNTQLPWFYRVTAVWGSHEGSFLLWMLMQAGWIAAVALFSRSMPLPMVARVLGILGLISIGFYLFMMTVSNPFDRSLPFIPVDGNDLNPLLQDPGMIIHPPLLYMGYVGFSVAFAFAIAALMSGKLDAAWARWSRPWTLAAWMFLTVGIALGSWWAYYELGWGGWWFWDPVENASFMPWLVGTALIHSLAVTEKRGSFKSWTVLLAIAAFSLSLLGTFLVRSGVLVSVHAFASDPTRGLFILVLLAIVIGGSLALYGWRASQMQGYSRYEAASREVFLLANNVLLMAAMVVVLLGTLLPLVYKQLGLGSISIGEPFFNELYSYLVVPFALMLGIGPWMRWRRQPLAPLLKPLLLCLTLAVVLAYVLPKIWADEMYVWAVLGLFLALWVALATITDVLQTVQQRGGDVSALRRIPASQWGMVLGHIGFAVTLVGIALVSHYETERDVSIKPGQTVNVGQYDLTFEHLTHKEGPNYDSDHGVFTVSENGEYVTEVVSEKRFYRVQRMSMTEVGLDSGLLRDLYVAMGEPLEQGQGNQTKWAVRFYTKPFVRWIWLGALIMAVGGVIAMADKRYRKRKQGAPA</sequence>
<dbReference type="GO" id="GO:0017004">
    <property type="term" value="P:cytochrome complex assembly"/>
    <property type="evidence" value="ECO:0007669"/>
    <property type="project" value="UniProtKB-KW"/>
</dbReference>
<evidence type="ECO:0000256" key="3">
    <source>
        <dbReference type="ARBA" id="ARBA00022475"/>
    </source>
</evidence>
<feature type="transmembrane region" description="Helical" evidence="10">
    <location>
        <begin position="6"/>
        <end position="26"/>
    </location>
</feature>
<dbReference type="PANTHER" id="PTHR43653:SF1">
    <property type="entry name" value="CYTOCHROME C-TYPE BIOGENESIS PROTEIN CCMF"/>
    <property type="match status" value="1"/>
</dbReference>
<comment type="function">
    <text evidence="9">Required for the biogenesis of c-type cytochromes. Possible subunit of a heme lyase.</text>
</comment>
<feature type="transmembrane region" description="Helical" evidence="10">
    <location>
        <begin position="492"/>
        <end position="514"/>
    </location>
</feature>
<dbReference type="InterPro" id="IPR002541">
    <property type="entry name" value="Cyt_c_assembly"/>
</dbReference>
<comment type="subcellular location">
    <subcellularLocation>
        <location evidence="1">Cell inner membrane</location>
        <topology evidence="1">Multi-pass membrane protein</topology>
    </subcellularLocation>
</comment>
<feature type="transmembrane region" description="Helical" evidence="10">
    <location>
        <begin position="38"/>
        <end position="62"/>
    </location>
</feature>
<evidence type="ECO:0000256" key="9">
    <source>
        <dbReference type="ARBA" id="ARBA00037230"/>
    </source>
</evidence>
<feature type="domain" description="Cytochrome c-type biogenesis protein CcmF C-terminal" evidence="12">
    <location>
        <begin position="316"/>
        <end position="643"/>
    </location>
</feature>
<dbReference type="InterPro" id="IPR003567">
    <property type="entry name" value="Cyt_c_biogenesis"/>
</dbReference>
<feature type="transmembrane region" description="Helical" evidence="10">
    <location>
        <begin position="450"/>
        <end position="471"/>
    </location>
</feature>
<keyword evidence="14" id="KW-1185">Reference proteome</keyword>
<gene>
    <name evidence="13" type="ORF">CWE25_08065</name>
</gene>
<dbReference type="EMBL" id="PIPV01000005">
    <property type="protein sequence ID" value="RUO53834.1"/>
    <property type="molecule type" value="Genomic_DNA"/>
</dbReference>
<comment type="similarity">
    <text evidence="2">Belongs to the CcmF/CycK/Ccl1/NrfE/CcsA family.</text>
</comment>
<dbReference type="Proteomes" id="UP000287330">
    <property type="component" value="Unassembled WGS sequence"/>
</dbReference>
<keyword evidence="6" id="KW-0201">Cytochrome c-type biogenesis</keyword>
<keyword evidence="8 10" id="KW-0472">Membrane</keyword>
<keyword evidence="13" id="KW-0456">Lyase</keyword>
<feature type="transmembrane region" description="Helical" evidence="10">
    <location>
        <begin position="125"/>
        <end position="143"/>
    </location>
</feature>
<proteinExistence type="inferred from homology"/>
<reference evidence="14" key="1">
    <citation type="journal article" date="2018" name="Front. Microbiol.">
        <title>Genome-Based Analysis Reveals the Taxonomy and Diversity of the Family Idiomarinaceae.</title>
        <authorList>
            <person name="Liu Y."/>
            <person name="Lai Q."/>
            <person name="Shao Z."/>
        </authorList>
    </citation>
    <scope>NUCLEOTIDE SEQUENCE [LARGE SCALE GENOMIC DNA]</scope>
    <source>
        <strain evidence="14">F23</strain>
    </source>
</reference>
<evidence type="ECO:0000256" key="7">
    <source>
        <dbReference type="ARBA" id="ARBA00022989"/>
    </source>
</evidence>
<dbReference type="GO" id="GO:0020037">
    <property type="term" value="F:heme binding"/>
    <property type="evidence" value="ECO:0007669"/>
    <property type="project" value="InterPro"/>
</dbReference>
<evidence type="ECO:0000256" key="5">
    <source>
        <dbReference type="ARBA" id="ARBA00022692"/>
    </source>
</evidence>
<keyword evidence="7 10" id="KW-1133">Transmembrane helix</keyword>
<feature type="transmembrane region" description="Helical" evidence="10">
    <location>
        <begin position="250"/>
        <end position="266"/>
    </location>
</feature>
<dbReference type="RefSeq" id="WP_110574279.1">
    <property type="nucleotide sequence ID" value="NZ_PIPV01000005.1"/>
</dbReference>
<evidence type="ECO:0000259" key="12">
    <source>
        <dbReference type="Pfam" id="PF16327"/>
    </source>
</evidence>
<dbReference type="PANTHER" id="PTHR43653">
    <property type="entry name" value="CYTOCHROME C ASSEMBLY PROTEIN-RELATED"/>
    <property type="match status" value="1"/>
</dbReference>
<feature type="transmembrane region" description="Helical" evidence="10">
    <location>
        <begin position="278"/>
        <end position="306"/>
    </location>
</feature>
<accession>A0A432XYY0</accession>
<keyword evidence="3" id="KW-1003">Cell membrane</keyword>
<dbReference type="Pfam" id="PF16327">
    <property type="entry name" value="CcmF_C"/>
    <property type="match status" value="1"/>
</dbReference>
<feature type="transmembrane region" description="Helical" evidence="10">
    <location>
        <begin position="426"/>
        <end position="444"/>
    </location>
</feature>
<feature type="transmembrane region" description="Helical" evidence="10">
    <location>
        <begin position="178"/>
        <end position="198"/>
    </location>
</feature>
<evidence type="ECO:0000256" key="8">
    <source>
        <dbReference type="ARBA" id="ARBA00023136"/>
    </source>
</evidence>
<keyword evidence="4" id="KW-0997">Cell inner membrane</keyword>
<dbReference type="PRINTS" id="PR01410">
    <property type="entry name" value="CCBIOGENESIS"/>
</dbReference>
<evidence type="ECO:0000313" key="13">
    <source>
        <dbReference type="EMBL" id="RUO53834.1"/>
    </source>
</evidence>
<feature type="transmembrane region" description="Helical" evidence="10">
    <location>
        <begin position="353"/>
        <end position="374"/>
    </location>
</feature>
<dbReference type="Pfam" id="PF01578">
    <property type="entry name" value="Cytochrom_C_asm"/>
    <property type="match status" value="1"/>
</dbReference>
<feature type="transmembrane region" description="Helical" evidence="10">
    <location>
        <begin position="312"/>
        <end position="332"/>
    </location>
</feature>
<keyword evidence="5 10" id="KW-0812">Transmembrane</keyword>
<evidence type="ECO:0000256" key="10">
    <source>
        <dbReference type="SAM" id="Phobius"/>
    </source>
</evidence>
<evidence type="ECO:0000256" key="1">
    <source>
        <dbReference type="ARBA" id="ARBA00004429"/>
    </source>
</evidence>
<feature type="domain" description="Cytochrome c assembly protein" evidence="11">
    <location>
        <begin position="89"/>
        <end position="296"/>
    </location>
</feature>
<feature type="transmembrane region" description="Helical" evidence="10">
    <location>
        <begin position="210"/>
        <end position="230"/>
    </location>
</feature>
<dbReference type="NCBIfam" id="TIGR00353">
    <property type="entry name" value="nrfE"/>
    <property type="match status" value="1"/>
</dbReference>
<dbReference type="AlphaFoldDB" id="A0A432XYY0"/>
<evidence type="ECO:0000256" key="2">
    <source>
        <dbReference type="ARBA" id="ARBA00009186"/>
    </source>
</evidence>
<dbReference type="OrthoDB" id="9761451at2"/>
<dbReference type="PRINTS" id="PR01411">
    <property type="entry name" value="CCMFBIOGNSIS"/>
</dbReference>
<feature type="transmembrane region" description="Helical" evidence="10">
    <location>
        <begin position="621"/>
        <end position="641"/>
    </location>
</feature>
<dbReference type="GO" id="GO:0005886">
    <property type="term" value="C:plasma membrane"/>
    <property type="evidence" value="ECO:0007669"/>
    <property type="project" value="UniProtKB-SubCell"/>
</dbReference>
<organism evidence="13 14">
    <name type="scientific">Idiomarina fontislapidosi</name>
    <dbReference type="NCBI Taxonomy" id="263723"/>
    <lineage>
        <taxon>Bacteria</taxon>
        <taxon>Pseudomonadati</taxon>
        <taxon>Pseudomonadota</taxon>
        <taxon>Gammaproteobacteria</taxon>
        <taxon>Alteromonadales</taxon>
        <taxon>Idiomarinaceae</taxon>
        <taxon>Idiomarina</taxon>
    </lineage>
</organism>
<protein>
    <submittedName>
        <fullName evidence="13">Heme lyase NrfEFG subunit NrfE</fullName>
    </submittedName>
</protein>
<dbReference type="InterPro" id="IPR003568">
    <property type="entry name" value="Cyt_c_biogenesis_CcmF"/>
</dbReference>
<evidence type="ECO:0000313" key="14">
    <source>
        <dbReference type="Proteomes" id="UP000287330"/>
    </source>
</evidence>
<evidence type="ECO:0000256" key="4">
    <source>
        <dbReference type="ARBA" id="ARBA00022519"/>
    </source>
</evidence>
<feature type="transmembrane region" description="Helical" evidence="10">
    <location>
        <begin position="96"/>
        <end position="113"/>
    </location>
</feature>
<dbReference type="GO" id="GO:0015232">
    <property type="term" value="F:heme transmembrane transporter activity"/>
    <property type="evidence" value="ECO:0007669"/>
    <property type="project" value="InterPro"/>
</dbReference>
<name>A0A432XYY0_9GAMM</name>
<dbReference type="GO" id="GO:0016829">
    <property type="term" value="F:lyase activity"/>
    <property type="evidence" value="ECO:0007669"/>
    <property type="project" value="UniProtKB-KW"/>
</dbReference>
<dbReference type="NCBIfam" id="NF007691">
    <property type="entry name" value="PRK10369.1"/>
    <property type="match status" value="1"/>
</dbReference>
<comment type="caution">
    <text evidence="13">The sequence shown here is derived from an EMBL/GenBank/DDBJ whole genome shotgun (WGS) entry which is preliminary data.</text>
</comment>
<feature type="transmembrane region" description="Helical" evidence="10">
    <location>
        <begin position="394"/>
        <end position="414"/>
    </location>
</feature>
<dbReference type="InterPro" id="IPR032523">
    <property type="entry name" value="CcmF_C"/>
</dbReference>
<evidence type="ECO:0000259" key="11">
    <source>
        <dbReference type="Pfam" id="PF01578"/>
    </source>
</evidence>